<evidence type="ECO:0000256" key="4">
    <source>
        <dbReference type="ARBA" id="ARBA00022475"/>
    </source>
</evidence>
<keyword evidence="7 8" id="KW-0472">Membrane</keyword>
<dbReference type="InterPro" id="IPR000522">
    <property type="entry name" value="ABC_transptr_permease_BtuC"/>
</dbReference>
<evidence type="ECO:0000256" key="3">
    <source>
        <dbReference type="ARBA" id="ARBA00022448"/>
    </source>
</evidence>
<evidence type="ECO:0000256" key="1">
    <source>
        <dbReference type="ARBA" id="ARBA00004651"/>
    </source>
</evidence>
<dbReference type="Proteomes" id="UP000305526">
    <property type="component" value="Unassembled WGS sequence"/>
</dbReference>
<feature type="transmembrane region" description="Helical" evidence="8">
    <location>
        <begin position="85"/>
        <end position="104"/>
    </location>
</feature>
<dbReference type="SUPFAM" id="SSF81345">
    <property type="entry name" value="ABC transporter involved in vitamin B12 uptake, BtuC"/>
    <property type="match status" value="1"/>
</dbReference>
<evidence type="ECO:0000313" key="10">
    <source>
        <dbReference type="Proteomes" id="UP000305526"/>
    </source>
</evidence>
<dbReference type="Gene3D" id="1.10.3470.10">
    <property type="entry name" value="ABC transporter involved in vitamin B12 uptake, BtuC"/>
    <property type="match status" value="1"/>
</dbReference>
<dbReference type="PANTHER" id="PTHR30472">
    <property type="entry name" value="FERRIC ENTEROBACTIN TRANSPORT SYSTEM PERMEASE PROTEIN"/>
    <property type="match status" value="1"/>
</dbReference>
<feature type="transmembrane region" description="Helical" evidence="8">
    <location>
        <begin position="298"/>
        <end position="317"/>
    </location>
</feature>
<feature type="transmembrane region" description="Helical" evidence="8">
    <location>
        <begin position="137"/>
        <end position="157"/>
    </location>
</feature>
<dbReference type="Pfam" id="PF01032">
    <property type="entry name" value="FecCD"/>
    <property type="match status" value="1"/>
</dbReference>
<keyword evidence="6 8" id="KW-1133">Transmembrane helix</keyword>
<name>A0ABY2XU15_9PAST</name>
<dbReference type="PANTHER" id="PTHR30472:SF29">
    <property type="entry name" value="VITAMIN B12 IMPORT SYSTEM PERMEASE PROTEIN BTUC"/>
    <property type="match status" value="1"/>
</dbReference>
<dbReference type="InterPro" id="IPR037294">
    <property type="entry name" value="ABC_BtuC-like"/>
</dbReference>
<protein>
    <submittedName>
        <fullName evidence="9">Iron ABC transporter permease</fullName>
    </submittedName>
</protein>
<evidence type="ECO:0000256" key="7">
    <source>
        <dbReference type="ARBA" id="ARBA00023136"/>
    </source>
</evidence>
<keyword evidence="4" id="KW-1003">Cell membrane</keyword>
<dbReference type="RefSeq" id="WP_132967402.1">
    <property type="nucleotide sequence ID" value="NZ_LEKL01000003.1"/>
</dbReference>
<feature type="transmembrane region" description="Helical" evidence="8">
    <location>
        <begin position="177"/>
        <end position="200"/>
    </location>
</feature>
<keyword evidence="10" id="KW-1185">Reference proteome</keyword>
<sequence length="326" mass="35192">MKNMNKLNLLLLVLLLGISTAAMYYQLGDFAALRNAEGVLSDMRDLVLWEIRLPRLGLAIVTGASLAIAGNAMQGIFQNPLASPGLLGSANGATTASVFILYYFSAPLSLLLLGGVTGALLSFLLVYLIAKNHGTTMMILSGVAVNMLLASAIALLLSNAQSPWALAELYRWLQGSLAWAKTDTLLLSLAIILLGIFCLYRQRRYLDLLTFGEETAGTMGIDPKKSFFITTFGVALLVGAVIPQTGTIGFIGLIAPHFARLLLKKRPSQLYLTSGLLGALLLLVADLSIIYLPFFSHIYIGTLTALIGAPCLIWILLQQQRSIYRD</sequence>
<comment type="caution">
    <text evidence="9">The sequence shown here is derived from an EMBL/GenBank/DDBJ whole genome shotgun (WGS) entry which is preliminary data.</text>
</comment>
<accession>A0ABY2XU15</accession>
<feature type="transmembrane region" description="Helical" evidence="8">
    <location>
        <begin position="110"/>
        <end position="130"/>
    </location>
</feature>
<evidence type="ECO:0000256" key="6">
    <source>
        <dbReference type="ARBA" id="ARBA00022989"/>
    </source>
</evidence>
<dbReference type="CDD" id="cd06550">
    <property type="entry name" value="TM_ABC_iron-siderophores_like"/>
    <property type="match status" value="1"/>
</dbReference>
<feature type="transmembrane region" description="Helical" evidence="8">
    <location>
        <begin position="52"/>
        <end position="73"/>
    </location>
</feature>
<evidence type="ECO:0000256" key="5">
    <source>
        <dbReference type="ARBA" id="ARBA00022692"/>
    </source>
</evidence>
<gene>
    <name evidence="9" type="ORF">FHQ21_07370</name>
</gene>
<evidence type="ECO:0000256" key="8">
    <source>
        <dbReference type="SAM" id="Phobius"/>
    </source>
</evidence>
<evidence type="ECO:0000313" key="9">
    <source>
        <dbReference type="EMBL" id="TNG91533.1"/>
    </source>
</evidence>
<organism evidence="9 10">
    <name type="scientific">Testudinibacter aquarius</name>
    <dbReference type="NCBI Taxonomy" id="1524974"/>
    <lineage>
        <taxon>Bacteria</taxon>
        <taxon>Pseudomonadati</taxon>
        <taxon>Pseudomonadota</taxon>
        <taxon>Gammaproteobacteria</taxon>
        <taxon>Pasteurellales</taxon>
        <taxon>Pasteurellaceae</taxon>
        <taxon>Testudinibacter</taxon>
    </lineage>
</organism>
<dbReference type="EMBL" id="VDGV01000059">
    <property type="protein sequence ID" value="TNG91533.1"/>
    <property type="molecule type" value="Genomic_DNA"/>
</dbReference>
<comment type="subcellular location">
    <subcellularLocation>
        <location evidence="1">Cell membrane</location>
        <topology evidence="1">Multi-pass membrane protein</topology>
    </subcellularLocation>
</comment>
<keyword evidence="3" id="KW-0813">Transport</keyword>
<comment type="similarity">
    <text evidence="2">Belongs to the binding-protein-dependent transport system permease family. FecCD subfamily.</text>
</comment>
<keyword evidence="5 8" id="KW-0812">Transmembrane</keyword>
<proteinExistence type="inferred from homology"/>
<reference evidence="9 10" key="1">
    <citation type="submission" date="2019-05" db="EMBL/GenBank/DDBJ databases">
        <title>Pasteurellaceae isolates from reptiles.</title>
        <authorList>
            <person name="Bojesen A.M."/>
            <person name="Lund E."/>
        </authorList>
    </citation>
    <scope>NUCLEOTIDE SEQUENCE [LARGE SCALE GENOMIC DNA]</scope>
    <source>
        <strain evidence="9 10">ELNT2x</strain>
    </source>
</reference>
<evidence type="ECO:0000256" key="2">
    <source>
        <dbReference type="ARBA" id="ARBA00007935"/>
    </source>
</evidence>
<feature type="transmembrane region" description="Helical" evidence="8">
    <location>
        <begin position="270"/>
        <end position="292"/>
    </location>
</feature>